<dbReference type="RefSeq" id="WP_377342506.1">
    <property type="nucleotide sequence ID" value="NZ_JBHLUE010000019.1"/>
</dbReference>
<dbReference type="PANTHER" id="PTHR35807:SF1">
    <property type="entry name" value="TRANSCRIPTIONAL REGULATOR REDD"/>
    <property type="match status" value="1"/>
</dbReference>
<evidence type="ECO:0000313" key="9">
    <source>
        <dbReference type="Proteomes" id="UP001589894"/>
    </source>
</evidence>
<comment type="caution">
    <text evidence="8">The sequence shown here is derived from an EMBL/GenBank/DDBJ whole genome shotgun (WGS) entry which is preliminary data.</text>
</comment>
<dbReference type="InterPro" id="IPR019734">
    <property type="entry name" value="TPR_rpt"/>
</dbReference>
<evidence type="ECO:0000256" key="3">
    <source>
        <dbReference type="ARBA" id="ARBA00023125"/>
    </source>
</evidence>
<dbReference type="InterPro" id="IPR001867">
    <property type="entry name" value="OmpR/PhoB-type_DNA-bd"/>
</dbReference>
<evidence type="ECO:0000256" key="4">
    <source>
        <dbReference type="ARBA" id="ARBA00023163"/>
    </source>
</evidence>
<evidence type="ECO:0000313" key="8">
    <source>
        <dbReference type="EMBL" id="MFC0567233.1"/>
    </source>
</evidence>
<comment type="similarity">
    <text evidence="1">Belongs to the AfsR/DnrI/RedD regulatory family.</text>
</comment>
<organism evidence="8 9">
    <name type="scientific">Plantactinospora siamensis</name>
    <dbReference type="NCBI Taxonomy" id="555372"/>
    <lineage>
        <taxon>Bacteria</taxon>
        <taxon>Bacillati</taxon>
        <taxon>Actinomycetota</taxon>
        <taxon>Actinomycetes</taxon>
        <taxon>Micromonosporales</taxon>
        <taxon>Micromonosporaceae</taxon>
        <taxon>Plantactinospora</taxon>
    </lineage>
</organism>
<feature type="region of interest" description="Disordered" evidence="6">
    <location>
        <begin position="620"/>
        <end position="678"/>
    </location>
</feature>
<dbReference type="InterPro" id="IPR016032">
    <property type="entry name" value="Sig_transdc_resp-reg_C-effctor"/>
</dbReference>
<feature type="domain" description="OmpR/PhoB-type" evidence="7">
    <location>
        <begin position="1"/>
        <end position="92"/>
    </location>
</feature>
<dbReference type="SUPFAM" id="SSF52540">
    <property type="entry name" value="P-loop containing nucleoside triphosphate hydrolases"/>
    <property type="match status" value="1"/>
</dbReference>
<reference evidence="8 9" key="1">
    <citation type="submission" date="2024-09" db="EMBL/GenBank/DDBJ databases">
        <authorList>
            <person name="Sun Q."/>
            <person name="Mori K."/>
        </authorList>
    </citation>
    <scope>NUCLEOTIDE SEQUENCE [LARGE SCALE GENOMIC DNA]</scope>
    <source>
        <strain evidence="8 9">TBRC 2205</strain>
    </source>
</reference>
<keyword evidence="2" id="KW-0805">Transcription regulation</keyword>
<accession>A0ABV6P4N6</accession>
<feature type="compositionally biased region" description="Acidic residues" evidence="6">
    <location>
        <begin position="643"/>
        <end position="673"/>
    </location>
</feature>
<gene>
    <name evidence="8" type="ORF">ACFFHU_24225</name>
</gene>
<feature type="DNA-binding region" description="OmpR/PhoB-type" evidence="5">
    <location>
        <begin position="1"/>
        <end position="92"/>
    </location>
</feature>
<dbReference type="SMART" id="SM01043">
    <property type="entry name" value="BTAD"/>
    <property type="match status" value="1"/>
</dbReference>
<evidence type="ECO:0000256" key="2">
    <source>
        <dbReference type="ARBA" id="ARBA00023015"/>
    </source>
</evidence>
<dbReference type="CDD" id="cd15831">
    <property type="entry name" value="BTAD"/>
    <property type="match status" value="1"/>
</dbReference>
<sequence length="1045" mass="111422">MRIQVLGPLRVWDGGRWTAVNAPHHRIVLSVLLAEAGRPVPKDRLVHDIWGERPTRTAASAVNGYVMRLRRLLRAGGAGDVLTRPAGYELTADDDAVDVRVFERMLRTGKRHVAGGQVADGVRQLEAALALWRGPALADVPGTLLVASEADRLDQLRLAAREELLGAQLELGRHAEVVEELSALVRENPLRERLCRHLMIALYRCGRRAEALDAYRRVRAVLTAETGLEPGPELQAVEQAVLTDDRGLAAPAVRPVAPAQLPAAVADFAGRHDVLAALDAVARGRPAPPVVIAGLAGVGKTALAVRWAHAVRADFPDGQLFVDLRGHSLRPAVQPMEALAGFLVALGVPPEQIPGQLDEAVALYRSVTAVRRILVLLDNAGHPDQVRPLLPGGPGCLVLITSRDQLRGLTAREGAVGLPLEVLPVDEARALLRTLLPGAADADAAELARLCGYLPLAIRIAAANLRAEATPVARYNRRLAAGDRLATLGVRGDAMSATGTAFDLSYGAHPPAARRLFRLLGIAPGDTVAAPAAAALAGLPVAEAGALLDALATAHLLERAAPDRYRWHDLVRLYARRRCLAEDPDRDAALARLYRYYLRTMDRAARLLYPTVVRLPLPAAADPRRDADADPAPAGDPATDADPGPDVDPDPDADPATDADPGPDVDPDPDADPDLGAAAGRRFASPAEALAWVEAERANLTAAIRSAGPAHREAAWRLTDQLRWHLDFTAPSAEWLPVTEAALGHARADNHPLGQAAAHLSRATVLLSGSRYDEAIADFHRVLDFARDGGWAEGQTCALSNLAHVYFETGRLDLAARHTIEALDIDTRIGRTAGQLSRLANLGNIRLQQGRLAEAVEYCQRVIELEGQVGEWHGQGTAHGCLGEAYLLLGRHEDALGYLTEALARHRRARARSCEADTLRLLAAGNGAAGRLVEAQALAAQALLIAREVGDRWVEAQALLAQADLELTAGDAEPAGAHLRQVLALARGDGGRHAEAQALIGLARAARLGGADQLDEARAYGTAALTICREFGYRLLEQNALAVLP</sequence>
<protein>
    <submittedName>
        <fullName evidence="8">BTAD domain-containing putative transcriptional regulator</fullName>
    </submittedName>
</protein>
<dbReference type="PRINTS" id="PR00364">
    <property type="entry name" value="DISEASERSIST"/>
</dbReference>
<dbReference type="InterPro" id="IPR027417">
    <property type="entry name" value="P-loop_NTPase"/>
</dbReference>
<dbReference type="InterPro" id="IPR003593">
    <property type="entry name" value="AAA+_ATPase"/>
</dbReference>
<evidence type="ECO:0000256" key="1">
    <source>
        <dbReference type="ARBA" id="ARBA00005820"/>
    </source>
</evidence>
<evidence type="ECO:0000256" key="5">
    <source>
        <dbReference type="PROSITE-ProRule" id="PRU01091"/>
    </source>
</evidence>
<dbReference type="PROSITE" id="PS51755">
    <property type="entry name" value="OMPR_PHOB"/>
    <property type="match status" value="1"/>
</dbReference>
<dbReference type="PANTHER" id="PTHR35807">
    <property type="entry name" value="TRANSCRIPTIONAL REGULATOR REDD-RELATED"/>
    <property type="match status" value="1"/>
</dbReference>
<dbReference type="Gene3D" id="1.25.40.10">
    <property type="entry name" value="Tetratricopeptide repeat domain"/>
    <property type="match status" value="3"/>
</dbReference>
<name>A0ABV6P4N6_9ACTN</name>
<keyword evidence="4" id="KW-0804">Transcription</keyword>
<dbReference type="InterPro" id="IPR036388">
    <property type="entry name" value="WH-like_DNA-bd_sf"/>
</dbReference>
<dbReference type="Pfam" id="PF00486">
    <property type="entry name" value="Trans_reg_C"/>
    <property type="match status" value="1"/>
</dbReference>
<evidence type="ECO:0000256" key="6">
    <source>
        <dbReference type="SAM" id="MobiDB-lite"/>
    </source>
</evidence>
<feature type="compositionally biased region" description="Low complexity" evidence="6">
    <location>
        <begin position="630"/>
        <end position="642"/>
    </location>
</feature>
<dbReference type="InterPro" id="IPR011990">
    <property type="entry name" value="TPR-like_helical_dom_sf"/>
</dbReference>
<dbReference type="Proteomes" id="UP001589894">
    <property type="component" value="Unassembled WGS sequence"/>
</dbReference>
<dbReference type="SMART" id="SM00028">
    <property type="entry name" value="TPR"/>
    <property type="match status" value="6"/>
</dbReference>
<keyword evidence="9" id="KW-1185">Reference proteome</keyword>
<evidence type="ECO:0000259" key="7">
    <source>
        <dbReference type="PROSITE" id="PS51755"/>
    </source>
</evidence>
<proteinExistence type="inferred from homology"/>
<dbReference type="Pfam" id="PF03704">
    <property type="entry name" value="BTAD"/>
    <property type="match status" value="1"/>
</dbReference>
<dbReference type="SMART" id="SM00862">
    <property type="entry name" value="Trans_reg_C"/>
    <property type="match status" value="1"/>
</dbReference>
<dbReference type="InterPro" id="IPR005158">
    <property type="entry name" value="BTAD"/>
</dbReference>
<keyword evidence="3 5" id="KW-0238">DNA-binding</keyword>
<dbReference type="Pfam" id="PF13424">
    <property type="entry name" value="TPR_12"/>
    <property type="match status" value="1"/>
</dbReference>
<dbReference type="InterPro" id="IPR051677">
    <property type="entry name" value="AfsR-DnrI-RedD_regulator"/>
</dbReference>
<dbReference type="Gene3D" id="1.10.10.10">
    <property type="entry name" value="Winged helix-like DNA-binding domain superfamily/Winged helix DNA-binding domain"/>
    <property type="match status" value="1"/>
</dbReference>
<dbReference type="SMART" id="SM00382">
    <property type="entry name" value="AAA"/>
    <property type="match status" value="1"/>
</dbReference>
<dbReference type="SUPFAM" id="SSF48452">
    <property type="entry name" value="TPR-like"/>
    <property type="match status" value="3"/>
</dbReference>
<dbReference type="EMBL" id="JBHLUE010000019">
    <property type="protein sequence ID" value="MFC0567233.1"/>
    <property type="molecule type" value="Genomic_DNA"/>
</dbReference>
<dbReference type="SUPFAM" id="SSF46894">
    <property type="entry name" value="C-terminal effector domain of the bipartite response regulators"/>
    <property type="match status" value="1"/>
</dbReference>